<evidence type="ECO:0000313" key="2">
    <source>
        <dbReference type="Proteomes" id="UP000195781"/>
    </source>
</evidence>
<dbReference type="OrthoDB" id="1998596at2"/>
<reference evidence="2" key="1">
    <citation type="submission" date="2017-04" db="EMBL/GenBank/DDBJ databases">
        <title>Function of individual gut microbiota members based on whole genome sequencing of pure cultures obtained from chicken caecum.</title>
        <authorList>
            <person name="Medvecky M."/>
            <person name="Cejkova D."/>
            <person name="Polansky O."/>
            <person name="Karasova D."/>
            <person name="Kubasova T."/>
            <person name="Cizek A."/>
            <person name="Rychlik I."/>
        </authorList>
    </citation>
    <scope>NUCLEOTIDE SEQUENCE [LARGE SCALE GENOMIC DNA]</scope>
    <source>
        <strain evidence="2">An5</strain>
    </source>
</reference>
<comment type="caution">
    <text evidence="1">The sequence shown here is derived from an EMBL/GenBank/DDBJ whole genome shotgun (WGS) entry which is preliminary data.</text>
</comment>
<sequence length="227" mass="26639">MRDLSIFVDESGDPGTESKYYLIVLVFHEQSEGFARYEADYRNALNRKGLRDIPLHLSPLLNGNDGYKGMDVEERKKHLAAFRVFLQYLPFRYAAFSYKKSELDDNMMAPRGTIKRIRRDIAVFLLDHLDYLQQFDEVKVYYDNGQTLVTQTLHDAVEFALSKEAIVYRDASPTRYRLSQVADYICTLELEALKYANSETGSTDQLFFGMRKRFEKDFLKKLRKHRL</sequence>
<dbReference type="InterPro" id="IPR024524">
    <property type="entry name" value="DUF3800"/>
</dbReference>
<evidence type="ECO:0000313" key="1">
    <source>
        <dbReference type="EMBL" id="OUN85036.1"/>
    </source>
</evidence>
<gene>
    <name evidence="1" type="ORF">B5G02_09375</name>
</gene>
<dbReference type="Proteomes" id="UP000195781">
    <property type="component" value="Unassembled WGS sequence"/>
</dbReference>
<protein>
    <submittedName>
        <fullName evidence="1">Uncharacterized protein</fullName>
    </submittedName>
</protein>
<accession>A0A1Y3XHM0</accession>
<dbReference type="EMBL" id="NFIE01000027">
    <property type="protein sequence ID" value="OUN85036.1"/>
    <property type="molecule type" value="Genomic_DNA"/>
</dbReference>
<name>A0A1Y3XHM0_9ACTN</name>
<dbReference type="Pfam" id="PF12686">
    <property type="entry name" value="DUF3800"/>
    <property type="match status" value="1"/>
</dbReference>
<dbReference type="AlphaFoldDB" id="A0A1Y3XHM0"/>
<keyword evidence="2" id="KW-1185">Reference proteome</keyword>
<organism evidence="1 2">
    <name type="scientific">[Collinsella] massiliensis</name>
    <dbReference type="NCBI Taxonomy" id="1232426"/>
    <lineage>
        <taxon>Bacteria</taxon>
        <taxon>Bacillati</taxon>
        <taxon>Actinomycetota</taxon>
        <taxon>Coriobacteriia</taxon>
        <taxon>Coriobacteriales</taxon>
        <taxon>Coriobacteriaceae</taxon>
        <taxon>Enorma</taxon>
    </lineage>
</organism>
<proteinExistence type="predicted"/>
<dbReference type="RefSeq" id="WP_094336033.1">
    <property type="nucleotide sequence ID" value="NZ_NFIE01000027.1"/>
</dbReference>